<dbReference type="PANTHER" id="PTHR24399">
    <property type="entry name" value="ZINC FINGER AND BTB DOMAIN-CONTAINING"/>
    <property type="match status" value="1"/>
</dbReference>
<dbReference type="GO" id="GO:0000978">
    <property type="term" value="F:RNA polymerase II cis-regulatory region sequence-specific DNA binding"/>
    <property type="evidence" value="ECO:0007669"/>
    <property type="project" value="TreeGrafter"/>
</dbReference>
<feature type="domain" description="C2H2-type" evidence="12">
    <location>
        <begin position="368"/>
        <end position="396"/>
    </location>
</feature>
<dbReference type="GO" id="GO:0008270">
    <property type="term" value="F:zinc ion binding"/>
    <property type="evidence" value="ECO:0007669"/>
    <property type="project" value="UniProtKB-UniRule"/>
</dbReference>
<dbReference type="PANTHER" id="PTHR24399:SF23">
    <property type="entry name" value="C2H2-TYPE DOMAIN-CONTAINING PROTEIN"/>
    <property type="match status" value="1"/>
</dbReference>
<dbReference type="SMART" id="SM00868">
    <property type="entry name" value="zf-AD"/>
    <property type="match status" value="1"/>
</dbReference>
<keyword evidence="2 10" id="KW-0479">Metal-binding</keyword>
<dbReference type="Gene3D" id="3.30.160.60">
    <property type="entry name" value="Classic Zinc Finger"/>
    <property type="match status" value="5"/>
</dbReference>
<dbReference type="Proteomes" id="UP000037069">
    <property type="component" value="Unassembled WGS sequence"/>
</dbReference>
<name>A0A0L0C1A7_LUCCU</name>
<dbReference type="Gene3D" id="3.40.1800.20">
    <property type="match status" value="1"/>
</dbReference>
<evidence type="ECO:0000256" key="8">
    <source>
        <dbReference type="ARBA" id="ARBA00023242"/>
    </source>
</evidence>
<reference evidence="14 15" key="1">
    <citation type="journal article" date="2015" name="Nat. Commun.">
        <title>Lucilia cuprina genome unlocks parasitic fly biology to underpin future interventions.</title>
        <authorList>
            <person name="Anstead C.A."/>
            <person name="Korhonen P.K."/>
            <person name="Young N.D."/>
            <person name="Hall R.S."/>
            <person name="Jex A.R."/>
            <person name="Murali S.C."/>
            <person name="Hughes D.S."/>
            <person name="Lee S.F."/>
            <person name="Perry T."/>
            <person name="Stroehlein A.J."/>
            <person name="Ansell B.R."/>
            <person name="Breugelmans B."/>
            <person name="Hofmann A."/>
            <person name="Qu J."/>
            <person name="Dugan S."/>
            <person name="Lee S.L."/>
            <person name="Chao H."/>
            <person name="Dinh H."/>
            <person name="Han Y."/>
            <person name="Doddapaneni H.V."/>
            <person name="Worley K.C."/>
            <person name="Muzny D.M."/>
            <person name="Ioannidis P."/>
            <person name="Waterhouse R.M."/>
            <person name="Zdobnov E.M."/>
            <person name="James P.J."/>
            <person name="Bagnall N.H."/>
            <person name="Kotze A.C."/>
            <person name="Gibbs R.A."/>
            <person name="Richards S."/>
            <person name="Batterham P."/>
            <person name="Gasser R.B."/>
        </authorList>
    </citation>
    <scope>NUCLEOTIDE SEQUENCE [LARGE SCALE GENOMIC DNA]</scope>
    <source>
        <strain evidence="14 15">LS</strain>
        <tissue evidence="14">Full body</tissue>
    </source>
</reference>
<evidence type="ECO:0000256" key="9">
    <source>
        <dbReference type="PROSITE-ProRule" id="PRU00042"/>
    </source>
</evidence>
<feature type="region of interest" description="Disordered" evidence="11">
    <location>
        <begin position="158"/>
        <end position="290"/>
    </location>
</feature>
<dbReference type="Pfam" id="PF07776">
    <property type="entry name" value="zf-AD"/>
    <property type="match status" value="1"/>
</dbReference>
<keyword evidence="7" id="KW-0804">Transcription</keyword>
<feature type="domain" description="ZAD" evidence="13">
    <location>
        <begin position="1"/>
        <end position="77"/>
    </location>
</feature>
<dbReference type="PROSITE" id="PS51915">
    <property type="entry name" value="ZAD"/>
    <property type="match status" value="1"/>
</dbReference>
<dbReference type="GO" id="GO:0005654">
    <property type="term" value="C:nucleoplasm"/>
    <property type="evidence" value="ECO:0007669"/>
    <property type="project" value="TreeGrafter"/>
</dbReference>
<dbReference type="EMBL" id="JRES01001012">
    <property type="protein sequence ID" value="KNC26128.1"/>
    <property type="molecule type" value="Genomic_DNA"/>
</dbReference>
<evidence type="ECO:0000256" key="4">
    <source>
        <dbReference type="ARBA" id="ARBA00022771"/>
    </source>
</evidence>
<dbReference type="InterPro" id="IPR013087">
    <property type="entry name" value="Znf_C2H2_type"/>
</dbReference>
<evidence type="ECO:0000256" key="1">
    <source>
        <dbReference type="ARBA" id="ARBA00004123"/>
    </source>
</evidence>
<keyword evidence="6" id="KW-0805">Transcription regulation</keyword>
<feature type="domain" description="C2H2-type" evidence="12">
    <location>
        <begin position="427"/>
        <end position="449"/>
    </location>
</feature>
<evidence type="ECO:0000256" key="2">
    <source>
        <dbReference type="ARBA" id="ARBA00022723"/>
    </source>
</evidence>
<gene>
    <name evidence="14" type="ORF">FF38_12232</name>
</gene>
<dbReference type="InterPro" id="IPR036236">
    <property type="entry name" value="Znf_C2H2_sf"/>
</dbReference>
<evidence type="ECO:0000256" key="11">
    <source>
        <dbReference type="SAM" id="MobiDB-lite"/>
    </source>
</evidence>
<dbReference type="SUPFAM" id="SSF57716">
    <property type="entry name" value="Glucocorticoid receptor-like (DNA-binding domain)"/>
    <property type="match status" value="1"/>
</dbReference>
<feature type="compositionally biased region" description="Polar residues" evidence="11">
    <location>
        <begin position="236"/>
        <end position="256"/>
    </location>
</feature>
<feature type="compositionally biased region" description="Basic and acidic residues" evidence="11">
    <location>
        <begin position="266"/>
        <end position="290"/>
    </location>
</feature>
<keyword evidence="8" id="KW-0539">Nucleus</keyword>
<feature type="domain" description="C2H2-type" evidence="12">
    <location>
        <begin position="513"/>
        <end position="541"/>
    </location>
</feature>
<keyword evidence="4 9" id="KW-0863">Zinc-finger</keyword>
<feature type="binding site" evidence="10">
    <location>
        <position position="53"/>
    </location>
    <ligand>
        <name>Zn(2+)</name>
        <dbReference type="ChEBI" id="CHEBI:29105"/>
    </ligand>
</feature>
<accession>A0A0L0C1A7</accession>
<evidence type="ECO:0000313" key="15">
    <source>
        <dbReference type="Proteomes" id="UP000037069"/>
    </source>
</evidence>
<protein>
    <submittedName>
        <fullName evidence="14">Transcription factor grauzone</fullName>
    </submittedName>
</protein>
<dbReference type="InterPro" id="IPR012934">
    <property type="entry name" value="Znf_AD"/>
</dbReference>
<evidence type="ECO:0000256" key="3">
    <source>
        <dbReference type="ARBA" id="ARBA00022737"/>
    </source>
</evidence>
<keyword evidence="15" id="KW-1185">Reference proteome</keyword>
<feature type="binding site" evidence="10">
    <location>
        <position position="6"/>
    </location>
    <ligand>
        <name>Zn(2+)</name>
        <dbReference type="ChEBI" id="CHEBI:29105"/>
    </ligand>
</feature>
<evidence type="ECO:0000259" key="12">
    <source>
        <dbReference type="PROSITE" id="PS50157"/>
    </source>
</evidence>
<proteinExistence type="predicted"/>
<dbReference type="PROSITE" id="PS00028">
    <property type="entry name" value="ZINC_FINGER_C2H2_1"/>
    <property type="match status" value="6"/>
</dbReference>
<feature type="domain" description="C2H2-type" evidence="12">
    <location>
        <begin position="542"/>
        <end position="569"/>
    </location>
</feature>
<comment type="subcellular location">
    <subcellularLocation>
        <location evidence="1">Nucleus</location>
    </subcellularLocation>
</comment>
<evidence type="ECO:0000313" key="14">
    <source>
        <dbReference type="EMBL" id="KNC26128.1"/>
    </source>
</evidence>
<dbReference type="SUPFAM" id="SSF57667">
    <property type="entry name" value="beta-beta-alpha zinc fingers"/>
    <property type="match status" value="5"/>
</dbReference>
<dbReference type="GO" id="GO:0001227">
    <property type="term" value="F:DNA-binding transcription repressor activity, RNA polymerase II-specific"/>
    <property type="evidence" value="ECO:0007669"/>
    <property type="project" value="TreeGrafter"/>
</dbReference>
<dbReference type="Pfam" id="PF13894">
    <property type="entry name" value="zf-C2H2_4"/>
    <property type="match status" value="1"/>
</dbReference>
<dbReference type="OMA" id="HRKGYAV"/>
<evidence type="ECO:0000259" key="13">
    <source>
        <dbReference type="PROSITE" id="PS51915"/>
    </source>
</evidence>
<feature type="domain" description="C2H2-type" evidence="12">
    <location>
        <begin position="570"/>
        <end position="598"/>
    </location>
</feature>
<comment type="caution">
    <text evidence="14">The sequence shown here is derived from an EMBL/GenBank/DDBJ whole genome shotgun (WGS) entry which is preliminary data.</text>
</comment>
<feature type="domain" description="C2H2-type" evidence="12">
    <location>
        <begin position="484"/>
        <end position="511"/>
    </location>
</feature>
<dbReference type="Pfam" id="PF00096">
    <property type="entry name" value="zf-C2H2"/>
    <property type="match status" value="3"/>
</dbReference>
<organism evidence="14 15">
    <name type="scientific">Lucilia cuprina</name>
    <name type="common">Green bottle fly</name>
    <name type="synonym">Australian sheep blowfly</name>
    <dbReference type="NCBI Taxonomy" id="7375"/>
    <lineage>
        <taxon>Eukaryota</taxon>
        <taxon>Metazoa</taxon>
        <taxon>Ecdysozoa</taxon>
        <taxon>Arthropoda</taxon>
        <taxon>Hexapoda</taxon>
        <taxon>Insecta</taxon>
        <taxon>Pterygota</taxon>
        <taxon>Neoptera</taxon>
        <taxon>Endopterygota</taxon>
        <taxon>Diptera</taxon>
        <taxon>Brachycera</taxon>
        <taxon>Muscomorpha</taxon>
        <taxon>Oestroidea</taxon>
        <taxon>Calliphoridae</taxon>
        <taxon>Luciliinae</taxon>
        <taxon>Lucilia</taxon>
    </lineage>
</organism>
<dbReference type="OrthoDB" id="10039931at2759"/>
<dbReference type="FunFam" id="3.30.160.60:FF:000145">
    <property type="entry name" value="Zinc finger protein 574"/>
    <property type="match status" value="1"/>
</dbReference>
<evidence type="ECO:0000256" key="5">
    <source>
        <dbReference type="ARBA" id="ARBA00022833"/>
    </source>
</evidence>
<feature type="binding site" evidence="10">
    <location>
        <position position="50"/>
    </location>
    <ligand>
        <name>Zn(2+)</name>
        <dbReference type="ChEBI" id="CHEBI:29105"/>
    </ligand>
</feature>
<evidence type="ECO:0000256" key="6">
    <source>
        <dbReference type="ARBA" id="ARBA00023015"/>
    </source>
</evidence>
<feature type="domain" description="C2H2-type" evidence="12">
    <location>
        <begin position="399"/>
        <end position="427"/>
    </location>
</feature>
<dbReference type="AlphaFoldDB" id="A0A0L0C1A7"/>
<evidence type="ECO:0000256" key="7">
    <source>
        <dbReference type="ARBA" id="ARBA00023163"/>
    </source>
</evidence>
<sequence>MICRLCLKDFEEIINIFDSHCGQELNVAEVIGKHFWFEPRKDDPISTSICKLCWVKVREFHEFYEMVEHVHRHMTERFIVKTESAKGKRRSPLNVNDLINYSSLPSKREPDDEFNELGEVPFNMLIEDTNDEPGKTVAKAAAIALGAEDSRDILSQHNFSQDDYDDVDDSNRCNETYNEDAKFNDTNDTQNSDNDDTFDGEAFMKNILTNKNKEPVKNQNSSNSSSPKADKRRSTRNSNKSQLNNTDSDNGFNITTDIKRRRGRPKKGELVVKSERCTKQSKEKLNKSEEEQDAYKAKMKEIDDQIAQYMTLHCEVCSSESENFAGLRAHMREAHSIKKGYAKCCNKKFLKRALLLDHIRQHLDPDCYRCEECDRTFADRQSMRNHFLVKHQKDEDKIYECSVCSKKFVRKYLLEQHKMFAHRDRSTTCKSCNRRFNTLEELYEHNKQHCSYGTMCDICAKVIRGPAAFKRHQLEHQGVTMPKVQCDLCGSWHKDKYALNKHKKRHMESKQPHVCDICHKVSPSRSAMLSHKRYVHGTERSYECGVCRKTFKKPIALREHMTTHTGEVLYRCPHCPKTFNSNANMHSHRKKVHPREFEETRKLRKQNAHLIEQPIPTISVLSNAKKETQALLVIGSGQSEESHHVLITTSANDFSDDDDDDVTDLSKEKITVLYKNYSIN</sequence>
<dbReference type="Pfam" id="PF13912">
    <property type="entry name" value="zf-C2H2_6"/>
    <property type="match status" value="1"/>
</dbReference>
<keyword evidence="3" id="KW-0677">Repeat</keyword>
<evidence type="ECO:0000256" key="10">
    <source>
        <dbReference type="PROSITE-ProRule" id="PRU01263"/>
    </source>
</evidence>
<keyword evidence="5 10" id="KW-0862">Zinc</keyword>
<feature type="binding site" evidence="10">
    <location>
        <position position="3"/>
    </location>
    <ligand>
        <name>Zn(2+)</name>
        <dbReference type="ChEBI" id="CHEBI:29105"/>
    </ligand>
</feature>
<dbReference type="SMART" id="SM00355">
    <property type="entry name" value="ZnF_C2H2"/>
    <property type="match status" value="11"/>
</dbReference>
<dbReference type="PROSITE" id="PS50157">
    <property type="entry name" value="ZINC_FINGER_C2H2_2"/>
    <property type="match status" value="7"/>
</dbReference>